<reference evidence="2" key="1">
    <citation type="journal article" date="2020" name="BMC Genomics">
        <title>Correction to: Identification and distribution of gene clusters required for synthesis of sphingolipid metabolism inhibitors in diverse species of the filamentous fungus Fusarium.</title>
        <authorList>
            <person name="Kim H.S."/>
            <person name="Lohmar J.M."/>
            <person name="Busman M."/>
            <person name="Brown D.W."/>
            <person name="Naumann T.A."/>
            <person name="Divon H.H."/>
            <person name="Lysoe E."/>
            <person name="Uhlig S."/>
            <person name="Proctor R.H."/>
        </authorList>
    </citation>
    <scope>NUCLEOTIDE SEQUENCE</scope>
    <source>
        <strain evidence="2">NRRL 20472</strain>
    </source>
</reference>
<dbReference type="AlphaFoldDB" id="A0A8H4X1G5"/>
<dbReference type="OrthoDB" id="43654at2759"/>
<dbReference type="InterPro" id="IPR053183">
    <property type="entry name" value="ASL1"/>
</dbReference>
<dbReference type="SUPFAM" id="SSF51445">
    <property type="entry name" value="(Trans)glycosidases"/>
    <property type="match status" value="1"/>
</dbReference>
<dbReference type="Proteomes" id="UP000622797">
    <property type="component" value="Unassembled WGS sequence"/>
</dbReference>
<dbReference type="GO" id="GO:0071966">
    <property type="term" value="P:fungal-type cell wall polysaccharide metabolic process"/>
    <property type="evidence" value="ECO:0007669"/>
    <property type="project" value="TreeGrafter"/>
</dbReference>
<keyword evidence="3" id="KW-1185">Reference proteome</keyword>
<comment type="caution">
    <text evidence="2">The sequence shown here is derived from an EMBL/GenBank/DDBJ whole genome shotgun (WGS) entry which is preliminary data.</text>
</comment>
<dbReference type="InterPro" id="IPR024655">
    <property type="entry name" value="Asl1_glyco_hydro_catalytic"/>
</dbReference>
<gene>
    <name evidence="2" type="ORF">FSARC_10967</name>
</gene>
<dbReference type="EMBL" id="JABEXW010000683">
    <property type="protein sequence ID" value="KAF4958653.1"/>
    <property type="molecule type" value="Genomic_DNA"/>
</dbReference>
<dbReference type="PANTHER" id="PTHR34154:SF10">
    <property type="entry name" value="ASL1-LIKE GLYCOSYL HYDROLASE CATALYTIC DOMAIN-CONTAINING PROTEIN"/>
    <property type="match status" value="1"/>
</dbReference>
<dbReference type="GO" id="GO:0009277">
    <property type="term" value="C:fungal-type cell wall"/>
    <property type="evidence" value="ECO:0007669"/>
    <property type="project" value="TreeGrafter"/>
</dbReference>
<dbReference type="PANTHER" id="PTHR34154">
    <property type="entry name" value="ALKALI-SENSITIVE LINKAGE PROTEIN 1"/>
    <property type="match status" value="1"/>
</dbReference>
<name>A0A8H4X1G5_9HYPO</name>
<evidence type="ECO:0000313" key="2">
    <source>
        <dbReference type="EMBL" id="KAF4958653.1"/>
    </source>
</evidence>
<sequence>MRRSIFYHADDSPTKRITDHDEALATSLALQPPTWAASASATDTIAHVTKNKKAGKGSEVSNKRALAYNDVGLGNPFRNFCPGCSSAYNWASSSENLSTGLSFVPMLWSDWTDFTDYWDINVAKAISNGCKATLSFNEPDKEDQANMTPGEAAMSHVHHLNPYSGNVMVGVPSVSNSIEGGQGLFWLAAFFRACSQQGQNCAVDFCPVHWYSWDVKYREQWSADLLLHLEKAYKVCGRRPIWLTAFAVTGSEKIFQSFVQETVPELEELGYLDAYLYFKVAVGSLMSSERFLSSYGQVHASLDQASTAT</sequence>
<evidence type="ECO:0000259" key="1">
    <source>
        <dbReference type="Pfam" id="PF11790"/>
    </source>
</evidence>
<evidence type="ECO:0000313" key="3">
    <source>
        <dbReference type="Proteomes" id="UP000622797"/>
    </source>
</evidence>
<proteinExistence type="predicted"/>
<dbReference type="Gene3D" id="3.20.20.80">
    <property type="entry name" value="Glycosidases"/>
    <property type="match status" value="1"/>
</dbReference>
<organism evidence="2 3">
    <name type="scientific">Fusarium sarcochroum</name>
    <dbReference type="NCBI Taxonomy" id="1208366"/>
    <lineage>
        <taxon>Eukaryota</taxon>
        <taxon>Fungi</taxon>
        <taxon>Dikarya</taxon>
        <taxon>Ascomycota</taxon>
        <taxon>Pezizomycotina</taxon>
        <taxon>Sordariomycetes</taxon>
        <taxon>Hypocreomycetidae</taxon>
        <taxon>Hypocreales</taxon>
        <taxon>Nectriaceae</taxon>
        <taxon>Fusarium</taxon>
        <taxon>Fusarium lateritium species complex</taxon>
    </lineage>
</organism>
<dbReference type="Pfam" id="PF11790">
    <property type="entry name" value="Glyco_hydro_cc"/>
    <property type="match status" value="1"/>
</dbReference>
<feature type="domain" description="Asl1-like glycosyl hydrolase catalytic" evidence="1">
    <location>
        <begin position="66"/>
        <end position="297"/>
    </location>
</feature>
<dbReference type="InterPro" id="IPR017853">
    <property type="entry name" value="GH"/>
</dbReference>
<accession>A0A8H4X1G5</accession>
<reference evidence="2" key="2">
    <citation type="submission" date="2020-05" db="EMBL/GenBank/DDBJ databases">
        <authorList>
            <person name="Kim H.-S."/>
            <person name="Proctor R.H."/>
            <person name="Brown D.W."/>
        </authorList>
    </citation>
    <scope>NUCLEOTIDE SEQUENCE</scope>
    <source>
        <strain evidence="2">NRRL 20472</strain>
    </source>
</reference>
<protein>
    <recommendedName>
        <fullName evidence="1">Asl1-like glycosyl hydrolase catalytic domain-containing protein</fullName>
    </recommendedName>
</protein>